<dbReference type="EMBL" id="JALJOR010000001">
    <property type="protein sequence ID" value="KAK9828793.1"/>
    <property type="molecule type" value="Genomic_DNA"/>
</dbReference>
<dbReference type="InterPro" id="IPR036396">
    <property type="entry name" value="Cyt_P450_sf"/>
</dbReference>
<keyword evidence="4" id="KW-0560">Oxidoreductase</keyword>
<gene>
    <name evidence="8" type="ORF">WJX72_002103</name>
</gene>
<feature type="binding site" description="axial binding residue" evidence="7">
    <location>
        <position position="439"/>
    </location>
    <ligand>
        <name>heme</name>
        <dbReference type="ChEBI" id="CHEBI:30413"/>
    </ligand>
    <ligandPart>
        <name>Fe</name>
        <dbReference type="ChEBI" id="CHEBI:18248"/>
    </ligandPart>
</feature>
<keyword evidence="3 7" id="KW-0479">Metal-binding</keyword>
<dbReference type="InterPro" id="IPR002401">
    <property type="entry name" value="Cyt_P450_E_grp-I"/>
</dbReference>
<comment type="caution">
    <text evidence="8">The sequence shown here is derived from an EMBL/GenBank/DDBJ whole genome shotgun (WGS) entry which is preliminary data.</text>
</comment>
<dbReference type="Proteomes" id="UP001489004">
    <property type="component" value="Unassembled WGS sequence"/>
</dbReference>
<keyword evidence="9" id="KW-1185">Reference proteome</keyword>
<dbReference type="Pfam" id="PF00067">
    <property type="entry name" value="p450"/>
    <property type="match status" value="1"/>
</dbReference>
<evidence type="ECO:0008006" key="10">
    <source>
        <dbReference type="Google" id="ProtNLM"/>
    </source>
</evidence>
<evidence type="ECO:0000256" key="6">
    <source>
        <dbReference type="ARBA" id="ARBA00023033"/>
    </source>
</evidence>
<dbReference type="GO" id="GO:0005506">
    <property type="term" value="F:iron ion binding"/>
    <property type="evidence" value="ECO:0007669"/>
    <property type="project" value="InterPro"/>
</dbReference>
<evidence type="ECO:0000313" key="8">
    <source>
        <dbReference type="EMBL" id="KAK9828793.1"/>
    </source>
</evidence>
<evidence type="ECO:0000256" key="4">
    <source>
        <dbReference type="ARBA" id="ARBA00023002"/>
    </source>
</evidence>
<dbReference type="PANTHER" id="PTHR24286:SF384">
    <property type="entry name" value="P450, PUTATIVE (EUROFUNG)-RELATED"/>
    <property type="match status" value="1"/>
</dbReference>
<dbReference type="InterPro" id="IPR001128">
    <property type="entry name" value="Cyt_P450"/>
</dbReference>
<evidence type="ECO:0000256" key="2">
    <source>
        <dbReference type="ARBA" id="ARBA00022617"/>
    </source>
</evidence>
<dbReference type="GO" id="GO:0016705">
    <property type="term" value="F:oxidoreductase activity, acting on paired donors, with incorporation or reduction of molecular oxygen"/>
    <property type="evidence" value="ECO:0007669"/>
    <property type="project" value="InterPro"/>
</dbReference>
<dbReference type="GO" id="GO:0016125">
    <property type="term" value="P:sterol metabolic process"/>
    <property type="evidence" value="ECO:0007669"/>
    <property type="project" value="TreeGrafter"/>
</dbReference>
<dbReference type="PANTHER" id="PTHR24286">
    <property type="entry name" value="CYTOCHROME P450 26"/>
    <property type="match status" value="1"/>
</dbReference>
<accession>A0AAW1R592</accession>
<dbReference type="Gene3D" id="1.10.630.10">
    <property type="entry name" value="Cytochrome P450"/>
    <property type="match status" value="1"/>
</dbReference>
<keyword evidence="5 7" id="KW-0408">Iron</keyword>
<dbReference type="SUPFAM" id="SSF48264">
    <property type="entry name" value="Cytochrome P450"/>
    <property type="match status" value="1"/>
</dbReference>
<keyword evidence="2 7" id="KW-0349">Heme</keyword>
<dbReference type="GO" id="GO:0004497">
    <property type="term" value="F:monooxygenase activity"/>
    <property type="evidence" value="ECO:0007669"/>
    <property type="project" value="UniProtKB-KW"/>
</dbReference>
<keyword evidence="6" id="KW-0503">Monooxygenase</keyword>
<evidence type="ECO:0000256" key="3">
    <source>
        <dbReference type="ARBA" id="ARBA00022723"/>
    </source>
</evidence>
<name>A0AAW1R592_9CHLO</name>
<dbReference type="PRINTS" id="PR00463">
    <property type="entry name" value="EP450I"/>
</dbReference>
<sequence>MLLLENVEGLGWLIARTVAVTVGVWCLRWIINPSWGRKYRLPPGFMGIPFVGDTFAFLTDQAVGLHTYKLAKYGPIFKSWLYGEPHIFVGGQQAVTKLLNAEHELVEVEWDHATRKLMGPFAVAVVTGADHVALRKLVLPSFSISAIASYVPGMVAIAESCCKSWAEEGDVSAYVAAKAYTFEIALKLILGFDASLITPVMTKRCSLAFAKWEGGLFKLPINLPGFAYHKALGGKREIFRIIQQNLDLHRSRAKAGTSPNPSDVRTFGEMLMEVKDRDGKPMSDAQLQDLFLNLMFAGHDTSAATLLMLFRDLALHPEVMQKLRAEQAQVREDHGSAITDAALRDMKYADAVIKEALRRTPIVKHLIRRAIKSFEVDGYLVPKGWKVLLMVWNVLETDARWVNETGPLAPDNFCPERWLAEGGQKVGGWIPFGSGPSMCLGYRLALAEMKVLLAVLARGYEWTLHDPEEKIDTVVLPKPAKGLFTKFRKRSCMKDADILSDPT</sequence>
<dbReference type="PRINTS" id="PR00385">
    <property type="entry name" value="P450"/>
</dbReference>
<dbReference type="GO" id="GO:0020037">
    <property type="term" value="F:heme binding"/>
    <property type="evidence" value="ECO:0007669"/>
    <property type="project" value="InterPro"/>
</dbReference>
<proteinExistence type="inferred from homology"/>
<evidence type="ECO:0000313" key="9">
    <source>
        <dbReference type="Proteomes" id="UP001489004"/>
    </source>
</evidence>
<protein>
    <recommendedName>
        <fullName evidence="10">Cytochrome P450</fullName>
    </recommendedName>
</protein>
<reference evidence="8 9" key="1">
    <citation type="journal article" date="2024" name="Nat. Commun.">
        <title>Phylogenomics reveals the evolutionary origins of lichenization in chlorophyte algae.</title>
        <authorList>
            <person name="Puginier C."/>
            <person name="Libourel C."/>
            <person name="Otte J."/>
            <person name="Skaloud P."/>
            <person name="Haon M."/>
            <person name="Grisel S."/>
            <person name="Petersen M."/>
            <person name="Berrin J.G."/>
            <person name="Delaux P.M."/>
            <person name="Dal Grande F."/>
            <person name="Keller J."/>
        </authorList>
    </citation>
    <scope>NUCLEOTIDE SEQUENCE [LARGE SCALE GENOMIC DNA]</scope>
    <source>
        <strain evidence="8 9">SAG 2043</strain>
    </source>
</reference>
<dbReference type="AlphaFoldDB" id="A0AAW1R592"/>
<organism evidence="8 9">
    <name type="scientific">[Myrmecia] bisecta</name>
    <dbReference type="NCBI Taxonomy" id="41462"/>
    <lineage>
        <taxon>Eukaryota</taxon>
        <taxon>Viridiplantae</taxon>
        <taxon>Chlorophyta</taxon>
        <taxon>core chlorophytes</taxon>
        <taxon>Trebouxiophyceae</taxon>
        <taxon>Trebouxiales</taxon>
        <taxon>Trebouxiaceae</taxon>
        <taxon>Myrmecia</taxon>
    </lineage>
</organism>
<comment type="similarity">
    <text evidence="1">Belongs to the cytochrome P450 family.</text>
</comment>
<comment type="cofactor">
    <cofactor evidence="7">
        <name>heme</name>
        <dbReference type="ChEBI" id="CHEBI:30413"/>
    </cofactor>
</comment>
<evidence type="ECO:0000256" key="5">
    <source>
        <dbReference type="ARBA" id="ARBA00023004"/>
    </source>
</evidence>
<evidence type="ECO:0000256" key="7">
    <source>
        <dbReference type="PIRSR" id="PIRSR602401-1"/>
    </source>
</evidence>
<evidence type="ECO:0000256" key="1">
    <source>
        <dbReference type="ARBA" id="ARBA00010617"/>
    </source>
</evidence>